<dbReference type="GeneID" id="86957576"/>
<dbReference type="RefSeq" id="WP_158718375.1">
    <property type="nucleotide sequence ID" value="NZ_BMRU01000030.1"/>
</dbReference>
<keyword evidence="2" id="KW-1185">Reference proteome</keyword>
<accession>A0ABQ3NGF8</accession>
<comment type="caution">
    <text evidence="1">The sequence shown here is derived from an EMBL/GenBank/DDBJ whole genome shotgun (WGS) entry which is preliminary data.</text>
</comment>
<dbReference type="EMBL" id="BNDV01000002">
    <property type="protein sequence ID" value="GHI11866.1"/>
    <property type="molecule type" value="Genomic_DNA"/>
</dbReference>
<reference evidence="2" key="1">
    <citation type="submission" date="2020-09" db="EMBL/GenBank/DDBJ databases">
        <title>Whole genome shotgun sequence of Streptomyces cinnamonensis NBRC 15873.</title>
        <authorList>
            <person name="Komaki H."/>
            <person name="Tamura T."/>
        </authorList>
    </citation>
    <scope>NUCLEOTIDE SEQUENCE [LARGE SCALE GENOMIC DNA]</scope>
    <source>
        <strain evidence="2">NBRC 15873</strain>
    </source>
</reference>
<protein>
    <submittedName>
        <fullName evidence="1">Uncharacterized protein</fullName>
    </submittedName>
</protein>
<sequence length="53" mass="6506">MGDFASRGRTVLCKWCNRQIPQERRWFPRQYCNRWHKWKHRITETVGSILDSA</sequence>
<dbReference type="Proteomes" id="UP000660554">
    <property type="component" value="Unassembled WGS sequence"/>
</dbReference>
<evidence type="ECO:0000313" key="2">
    <source>
        <dbReference type="Proteomes" id="UP000660554"/>
    </source>
</evidence>
<evidence type="ECO:0000313" key="1">
    <source>
        <dbReference type="EMBL" id="GHI11866.1"/>
    </source>
</evidence>
<gene>
    <name evidence="1" type="ORF">Scinn_13290</name>
</gene>
<organism evidence="1 2">
    <name type="scientific">Streptomyces virginiae</name>
    <name type="common">Streptomyces cinnamonensis</name>
    <dbReference type="NCBI Taxonomy" id="1961"/>
    <lineage>
        <taxon>Bacteria</taxon>
        <taxon>Bacillati</taxon>
        <taxon>Actinomycetota</taxon>
        <taxon>Actinomycetes</taxon>
        <taxon>Kitasatosporales</taxon>
        <taxon>Streptomycetaceae</taxon>
        <taxon>Streptomyces</taxon>
    </lineage>
</organism>
<name>A0ABQ3NGF8_STRVG</name>
<proteinExistence type="predicted"/>